<gene>
    <name evidence="6" type="ORF">KGM_208161</name>
</gene>
<evidence type="ECO:0000256" key="3">
    <source>
        <dbReference type="ARBA" id="ARBA00022989"/>
    </source>
</evidence>
<feature type="transmembrane region" description="Helical" evidence="5">
    <location>
        <begin position="83"/>
        <end position="102"/>
    </location>
</feature>
<evidence type="ECO:0000256" key="4">
    <source>
        <dbReference type="ARBA" id="ARBA00023136"/>
    </source>
</evidence>
<keyword evidence="2 5" id="KW-0812">Transmembrane</keyword>
<keyword evidence="7" id="KW-1185">Reference proteome</keyword>
<feature type="transmembrane region" description="Helical" evidence="5">
    <location>
        <begin position="108"/>
        <end position="129"/>
    </location>
</feature>
<comment type="caution">
    <text evidence="6">The sequence shown here is derived from an EMBL/GenBank/DDBJ whole genome shotgun (WGS) entry which is preliminary data.</text>
</comment>
<keyword evidence="4 5" id="KW-0472">Membrane</keyword>
<organism evidence="6 7">
    <name type="scientific">Danaus plexippus plexippus</name>
    <dbReference type="NCBI Taxonomy" id="278856"/>
    <lineage>
        <taxon>Eukaryota</taxon>
        <taxon>Metazoa</taxon>
        <taxon>Ecdysozoa</taxon>
        <taxon>Arthropoda</taxon>
        <taxon>Hexapoda</taxon>
        <taxon>Insecta</taxon>
        <taxon>Pterygota</taxon>
        <taxon>Neoptera</taxon>
        <taxon>Endopterygota</taxon>
        <taxon>Lepidoptera</taxon>
        <taxon>Glossata</taxon>
        <taxon>Ditrysia</taxon>
        <taxon>Papilionoidea</taxon>
        <taxon>Nymphalidae</taxon>
        <taxon>Danainae</taxon>
        <taxon>Danaini</taxon>
        <taxon>Danaina</taxon>
        <taxon>Danaus</taxon>
        <taxon>Danaus</taxon>
    </lineage>
</organism>
<dbReference type="Proteomes" id="UP000007151">
    <property type="component" value="Unassembled WGS sequence"/>
</dbReference>
<dbReference type="Pfam" id="PF01027">
    <property type="entry name" value="Bax1-I"/>
    <property type="match status" value="1"/>
</dbReference>
<dbReference type="GO" id="GO:0016020">
    <property type="term" value="C:membrane"/>
    <property type="evidence" value="ECO:0007669"/>
    <property type="project" value="UniProtKB-SubCell"/>
</dbReference>
<reference evidence="6 7" key="1">
    <citation type="journal article" date="2011" name="Cell">
        <title>The monarch butterfly genome yields insights into long-distance migration.</title>
        <authorList>
            <person name="Zhan S."/>
            <person name="Merlin C."/>
            <person name="Boore J.L."/>
            <person name="Reppert S.M."/>
        </authorList>
    </citation>
    <scope>NUCLEOTIDE SEQUENCE [LARGE SCALE GENOMIC DNA]</scope>
    <source>
        <strain evidence="6">F-2</strain>
    </source>
</reference>
<comment type="similarity">
    <text evidence="5">Belongs to the BI1 family.</text>
</comment>
<keyword evidence="3 5" id="KW-1133">Transmembrane helix</keyword>
<evidence type="ECO:0000256" key="1">
    <source>
        <dbReference type="ARBA" id="ARBA00004141"/>
    </source>
</evidence>
<dbReference type="PANTHER" id="PTHR23291:SF47">
    <property type="entry name" value="TRANSMEMBRANE BAX INHIBITOR MOTIF CONTAINING 7"/>
    <property type="match status" value="1"/>
</dbReference>
<dbReference type="InParanoid" id="A0A212EPA8"/>
<dbReference type="PANTHER" id="PTHR23291">
    <property type="entry name" value="BAX INHIBITOR-RELATED"/>
    <property type="match status" value="1"/>
</dbReference>
<dbReference type="KEGG" id="dpl:KGM_208161"/>
<evidence type="ECO:0000313" key="6">
    <source>
        <dbReference type="EMBL" id="OWR43323.1"/>
    </source>
</evidence>
<comment type="subcellular location">
    <subcellularLocation>
        <location evidence="1">Membrane</location>
        <topology evidence="1">Multi-pass membrane protein</topology>
    </subcellularLocation>
</comment>
<name>A0A212EPA8_DANPL</name>
<proteinExistence type="inferred from homology"/>
<dbReference type="AlphaFoldDB" id="A0A212EPA8"/>
<dbReference type="eggNOG" id="ENOG502SWFV">
    <property type="taxonomic scope" value="Eukaryota"/>
</dbReference>
<sequence length="231" mass="25081">MKKSSPHFGEFGGASGGGGYNGSPMDYDPASRNYFVKFVFTILLIMLLLTAAYGVIVLATGVLIAMNYAMVCSACSRVPPCNFICLIIVVVAMSNLVASITVRYKTQIVVMAVIATAVTVGLCILLACTKFDFTQWYIYIVVIAMVFGAVAMVCSIAMLLLDVRLKPLMLVLLIVGTLIQVIILIMELQMILGGRSIEIGEDDYALAAYMLYTSIVDIFIHLVQIMGMLDD</sequence>
<feature type="transmembrane region" description="Helical" evidence="5">
    <location>
        <begin position="136"/>
        <end position="161"/>
    </location>
</feature>
<evidence type="ECO:0000256" key="2">
    <source>
        <dbReference type="ARBA" id="ARBA00022692"/>
    </source>
</evidence>
<dbReference type="InterPro" id="IPR006214">
    <property type="entry name" value="Bax_inhibitor_1-related"/>
</dbReference>
<evidence type="ECO:0000256" key="5">
    <source>
        <dbReference type="RuleBase" id="RU004379"/>
    </source>
</evidence>
<accession>A0A212EPA8</accession>
<feature type="transmembrane region" description="Helical" evidence="5">
    <location>
        <begin position="206"/>
        <end position="229"/>
    </location>
</feature>
<feature type="transmembrane region" description="Helical" evidence="5">
    <location>
        <begin position="38"/>
        <end position="71"/>
    </location>
</feature>
<evidence type="ECO:0000313" key="7">
    <source>
        <dbReference type="Proteomes" id="UP000007151"/>
    </source>
</evidence>
<dbReference type="EMBL" id="AGBW02013501">
    <property type="protein sequence ID" value="OWR43323.1"/>
    <property type="molecule type" value="Genomic_DNA"/>
</dbReference>
<feature type="transmembrane region" description="Helical" evidence="5">
    <location>
        <begin position="167"/>
        <end position="186"/>
    </location>
</feature>
<protein>
    <submittedName>
        <fullName evidence="6">XBX-6 isoform a</fullName>
    </submittedName>
</protein>